<sequence>MRIEQGFQQQPPPLLHPFLDDPILPVLVKRLFPPSSYATVVEELTRFGNDINGYIHELGKYVEPPTLIQYDHFGQRIDQLKTSEGWRQLKQVATKEGMVSIAYDRANHGSLARILMFIKTCLWAGDSHGVTCPLAMTDGAARVLELIGTCHMKEWLLPRLLSRDPQLAYTAGQWMTEACLVNLTPHPVYPNDTMQNGAPYRLSGVKWFSSATDGQLALALAQVPNQGLALFVVPMPSADVELFSPNTHLLSFQLRNGINIDRLKNKVGTHALPTAELELEDTIGFLLIAPSQTQGTIKPNGVRTISPVLNITRLHSAATSIGNLAKCLAIARSYAQVRQVADPTPGRVGGQALLVDVPLHTATLARVEVLRHALTHFLFGVVELLGASEAGTATNSERVRLRLLTPVLKAFAADRAVGGMEECMAALGGLGYMEETGIGRLIRDSLVEKIWEGTVNVLALDMLRAMRGGDAIKAFCEWSRAIIARYPGPSINLIKRRLTLLESLNPSSCSSHARQALVLVAHLASASYLLQHAQWSRLELDAVIAQRWIEEELEGKLVWDADQDWNKMIVYQCTARL</sequence>
<dbReference type="Proteomes" id="UP000663840">
    <property type="component" value="Unassembled WGS sequence"/>
</dbReference>
<accession>A0A8H2WAE7</accession>
<dbReference type="PANTHER" id="PTHR42707">
    <property type="entry name" value="ACYL-COA DEHYDROGENASE"/>
    <property type="match status" value="1"/>
</dbReference>
<dbReference type="InterPro" id="IPR036250">
    <property type="entry name" value="AcylCo_DH-like_C"/>
</dbReference>
<dbReference type="InterPro" id="IPR009100">
    <property type="entry name" value="AcylCoA_DH/oxidase_NM_dom_sf"/>
</dbReference>
<evidence type="ECO:0000256" key="2">
    <source>
        <dbReference type="ARBA" id="ARBA00022630"/>
    </source>
</evidence>
<dbReference type="InterPro" id="IPR009075">
    <property type="entry name" value="AcylCo_DH/oxidase_C"/>
</dbReference>
<evidence type="ECO:0000313" key="6">
    <source>
        <dbReference type="EMBL" id="CAE6351643.1"/>
    </source>
</evidence>
<evidence type="ECO:0000259" key="4">
    <source>
        <dbReference type="Pfam" id="PF00441"/>
    </source>
</evidence>
<dbReference type="PANTHER" id="PTHR42707:SF2">
    <property type="entry name" value="ACD11 DEHYDROGENASE"/>
    <property type="match status" value="1"/>
</dbReference>
<feature type="domain" description="Adaptive response protein AidB N-terminal" evidence="5">
    <location>
        <begin position="63"/>
        <end position="163"/>
    </location>
</feature>
<proteinExistence type="inferred from homology"/>
<dbReference type="EMBL" id="CAJMWR010000161">
    <property type="protein sequence ID" value="CAE6351643.1"/>
    <property type="molecule type" value="Genomic_DNA"/>
</dbReference>
<dbReference type="AlphaFoldDB" id="A0A8H2WAE7"/>
<dbReference type="InterPro" id="IPR052904">
    <property type="entry name" value="Acyl-CoA_dehydrogenase-like"/>
</dbReference>
<comment type="caution">
    <text evidence="6">The sequence shown here is derived from an EMBL/GenBank/DDBJ whole genome shotgun (WGS) entry which is preliminary data.</text>
</comment>
<dbReference type="Gene3D" id="6.10.250.600">
    <property type="match status" value="1"/>
</dbReference>
<dbReference type="Pfam" id="PF00441">
    <property type="entry name" value="Acyl-CoA_dh_1"/>
    <property type="match status" value="1"/>
</dbReference>
<evidence type="ECO:0000256" key="1">
    <source>
        <dbReference type="ARBA" id="ARBA00009347"/>
    </source>
</evidence>
<gene>
    <name evidence="6" type="ORF">RDB_LOCUS8774</name>
</gene>
<organism evidence="6 7">
    <name type="scientific">Rhizoctonia solani</name>
    <dbReference type="NCBI Taxonomy" id="456999"/>
    <lineage>
        <taxon>Eukaryota</taxon>
        <taxon>Fungi</taxon>
        <taxon>Dikarya</taxon>
        <taxon>Basidiomycota</taxon>
        <taxon>Agaricomycotina</taxon>
        <taxon>Agaricomycetes</taxon>
        <taxon>Cantharellales</taxon>
        <taxon>Ceratobasidiaceae</taxon>
        <taxon>Rhizoctonia</taxon>
    </lineage>
</organism>
<evidence type="ECO:0000259" key="5">
    <source>
        <dbReference type="Pfam" id="PF18158"/>
    </source>
</evidence>
<dbReference type="Gene3D" id="2.40.110.20">
    <property type="match status" value="1"/>
</dbReference>
<keyword evidence="3" id="KW-0274">FAD</keyword>
<feature type="domain" description="Acyl-CoA dehydrogenase/oxidase C-terminal" evidence="4">
    <location>
        <begin position="301"/>
        <end position="466"/>
    </location>
</feature>
<reference evidence="6" key="1">
    <citation type="submission" date="2021-01" db="EMBL/GenBank/DDBJ databases">
        <authorList>
            <person name="Kaushik A."/>
        </authorList>
    </citation>
    <scope>NUCLEOTIDE SEQUENCE</scope>
    <source>
        <strain evidence="6">AG1-1A</strain>
    </source>
</reference>
<dbReference type="InterPro" id="IPR041504">
    <property type="entry name" value="AidB_N"/>
</dbReference>
<dbReference type="Pfam" id="PF18158">
    <property type="entry name" value="AidB_N"/>
    <property type="match status" value="1"/>
</dbReference>
<dbReference type="GO" id="GO:0003995">
    <property type="term" value="F:acyl-CoA dehydrogenase activity"/>
    <property type="evidence" value="ECO:0007669"/>
    <property type="project" value="TreeGrafter"/>
</dbReference>
<evidence type="ECO:0000256" key="3">
    <source>
        <dbReference type="ARBA" id="ARBA00022827"/>
    </source>
</evidence>
<name>A0A8H2WAE7_9AGAM</name>
<evidence type="ECO:0000313" key="7">
    <source>
        <dbReference type="Proteomes" id="UP000663840"/>
    </source>
</evidence>
<dbReference type="Gene3D" id="1.20.140.10">
    <property type="entry name" value="Butyryl-CoA Dehydrogenase, subunit A, domain 3"/>
    <property type="match status" value="1"/>
</dbReference>
<dbReference type="SUPFAM" id="SSF56645">
    <property type="entry name" value="Acyl-CoA dehydrogenase NM domain-like"/>
    <property type="match status" value="1"/>
</dbReference>
<dbReference type="SUPFAM" id="SSF47203">
    <property type="entry name" value="Acyl-CoA dehydrogenase C-terminal domain-like"/>
    <property type="match status" value="1"/>
</dbReference>
<comment type="similarity">
    <text evidence="1">Belongs to the acyl-CoA dehydrogenase family.</text>
</comment>
<protein>
    <submittedName>
        <fullName evidence="6">Uncharacterized protein</fullName>
    </submittedName>
</protein>
<keyword evidence="2" id="KW-0285">Flavoprotein</keyword>